<evidence type="ECO:0000256" key="4">
    <source>
        <dbReference type="ARBA" id="ARBA00023027"/>
    </source>
</evidence>
<evidence type="ECO:0000313" key="8">
    <source>
        <dbReference type="EMBL" id="MBI4920421.1"/>
    </source>
</evidence>
<evidence type="ECO:0000256" key="7">
    <source>
        <dbReference type="SAM" id="MobiDB-lite"/>
    </source>
</evidence>
<dbReference type="Gene3D" id="2.60.200.30">
    <property type="entry name" value="Probable inorganic polyphosphate/atp-NAD kinase, domain 2"/>
    <property type="match status" value="1"/>
</dbReference>
<feature type="binding site" evidence="6">
    <location>
        <begin position="81"/>
        <end position="82"/>
    </location>
    <ligand>
        <name>NAD(+)</name>
        <dbReference type="ChEBI" id="CHEBI:57540"/>
    </ligand>
</feature>
<dbReference type="Gene3D" id="3.40.50.10330">
    <property type="entry name" value="Probable inorganic polyphosphate/atp-NAD kinase, domain 1"/>
    <property type="match status" value="1"/>
</dbReference>
<comment type="subcellular location">
    <subcellularLocation>
        <location evidence="6">Cytoplasm</location>
    </subcellularLocation>
</comment>
<keyword evidence="1 6" id="KW-0808">Transferase</keyword>
<keyword evidence="4 6" id="KW-0520">NAD</keyword>
<name>A0A933NWX7_9HYPH</name>
<keyword evidence="6" id="KW-0963">Cytoplasm</keyword>
<evidence type="ECO:0000256" key="6">
    <source>
        <dbReference type="HAMAP-Rule" id="MF_00361"/>
    </source>
</evidence>
<dbReference type="InterPro" id="IPR017437">
    <property type="entry name" value="ATP-NAD_kinase_PpnK-typ_C"/>
</dbReference>
<dbReference type="Pfam" id="PF01513">
    <property type="entry name" value="NAD_kinase"/>
    <property type="match status" value="1"/>
</dbReference>
<sequence>MALHQSRSAAVNRAVAGPPPDPVLTRRTSGSGRHVPDYSAKQVSFVSSGTAEADAAMAKLRLRYGDTGLHSAEVVVALGGDGLMLQTLHKVMDRRIPVFGMNCGSVGFLMNDYTDDRLLERLAAAKPTRIAPLAMHVTDVTGAEYDALALNEVSLFRTTYQAVKVEIDVDGRRQMDELICDGVLLSTPAGSTAYNLSAHGPILPINSPLLALTPISPFRPRRWRGAILGNSAVVTFRARETEKRPVSAVADNVEFKNVAVVVVREARDHQVTLLFDPGTGLEERILSEQFRY</sequence>
<comment type="catalytic activity">
    <reaction evidence="5 6">
        <text>NAD(+) + ATP = ADP + NADP(+) + H(+)</text>
        <dbReference type="Rhea" id="RHEA:18629"/>
        <dbReference type="ChEBI" id="CHEBI:15378"/>
        <dbReference type="ChEBI" id="CHEBI:30616"/>
        <dbReference type="ChEBI" id="CHEBI:57540"/>
        <dbReference type="ChEBI" id="CHEBI:58349"/>
        <dbReference type="ChEBI" id="CHEBI:456216"/>
        <dbReference type="EC" id="2.7.1.23"/>
    </reaction>
</comment>
<evidence type="ECO:0000256" key="3">
    <source>
        <dbReference type="ARBA" id="ARBA00022857"/>
    </source>
</evidence>
<dbReference type="EC" id="2.7.1.23" evidence="6"/>
<dbReference type="EMBL" id="JACRAF010000005">
    <property type="protein sequence ID" value="MBI4920421.1"/>
    <property type="molecule type" value="Genomic_DNA"/>
</dbReference>
<comment type="similarity">
    <text evidence="6">Belongs to the NAD kinase family.</text>
</comment>
<feature type="binding site" evidence="6">
    <location>
        <position position="189"/>
    </location>
    <ligand>
        <name>NAD(+)</name>
        <dbReference type="ChEBI" id="CHEBI:57540"/>
    </ligand>
</feature>
<dbReference type="GO" id="GO:0051287">
    <property type="term" value="F:NAD binding"/>
    <property type="evidence" value="ECO:0007669"/>
    <property type="project" value="UniProtKB-ARBA"/>
</dbReference>
<dbReference type="GO" id="GO:0005737">
    <property type="term" value="C:cytoplasm"/>
    <property type="evidence" value="ECO:0007669"/>
    <property type="project" value="UniProtKB-SubCell"/>
</dbReference>
<dbReference type="GO" id="GO:0046872">
    <property type="term" value="F:metal ion binding"/>
    <property type="evidence" value="ECO:0007669"/>
    <property type="project" value="UniProtKB-UniRule"/>
</dbReference>
<dbReference type="GO" id="GO:0005524">
    <property type="term" value="F:ATP binding"/>
    <property type="evidence" value="ECO:0007669"/>
    <property type="project" value="UniProtKB-KW"/>
</dbReference>
<feature type="region of interest" description="Disordered" evidence="7">
    <location>
        <begin position="1"/>
        <end position="36"/>
    </location>
</feature>
<comment type="function">
    <text evidence="6">Involved in the regulation of the intracellular balance of NAD and NADP, and is a key enzyme in the biosynthesis of NADP. Catalyzes specifically the phosphorylation on 2'-hydroxyl of the adenosine moiety of NAD to yield NADP.</text>
</comment>
<accession>A0A933NWX7</accession>
<keyword evidence="3 6" id="KW-0521">NADP</keyword>
<keyword evidence="6" id="KW-0067">ATP-binding</keyword>
<feature type="binding site" evidence="6">
    <location>
        <position position="181"/>
    </location>
    <ligand>
        <name>NAD(+)</name>
        <dbReference type="ChEBI" id="CHEBI:57540"/>
    </ligand>
</feature>
<dbReference type="GO" id="GO:0006741">
    <property type="term" value="P:NADP+ biosynthetic process"/>
    <property type="evidence" value="ECO:0007669"/>
    <property type="project" value="UniProtKB-UniRule"/>
</dbReference>
<dbReference type="Pfam" id="PF20143">
    <property type="entry name" value="NAD_kinase_C"/>
    <property type="match status" value="1"/>
</dbReference>
<feature type="active site" description="Proton acceptor" evidence="6">
    <location>
        <position position="81"/>
    </location>
</feature>
<dbReference type="PANTHER" id="PTHR20275:SF0">
    <property type="entry name" value="NAD KINASE"/>
    <property type="match status" value="1"/>
</dbReference>
<dbReference type="GO" id="GO:0003951">
    <property type="term" value="F:NAD+ kinase activity"/>
    <property type="evidence" value="ECO:0007669"/>
    <property type="project" value="UniProtKB-UniRule"/>
</dbReference>
<evidence type="ECO:0000256" key="5">
    <source>
        <dbReference type="ARBA" id="ARBA00047925"/>
    </source>
</evidence>
<dbReference type="NCBIfam" id="NF003406">
    <property type="entry name" value="PRK04761.1"/>
    <property type="match status" value="1"/>
</dbReference>
<evidence type="ECO:0000313" key="9">
    <source>
        <dbReference type="Proteomes" id="UP000782610"/>
    </source>
</evidence>
<comment type="caution">
    <text evidence="6">Lacks conserved residue(s) required for the propagation of feature annotation.</text>
</comment>
<keyword evidence="6" id="KW-0547">Nucleotide-binding</keyword>
<reference evidence="8" key="1">
    <citation type="submission" date="2020-07" db="EMBL/GenBank/DDBJ databases">
        <title>Huge and variable diversity of episymbiotic CPR bacteria and DPANN archaea in groundwater ecosystems.</title>
        <authorList>
            <person name="He C.Y."/>
            <person name="Keren R."/>
            <person name="Whittaker M."/>
            <person name="Farag I.F."/>
            <person name="Doudna J."/>
            <person name="Cate J.H.D."/>
            <person name="Banfield J.F."/>
        </authorList>
    </citation>
    <scope>NUCLEOTIDE SEQUENCE</scope>
    <source>
        <strain evidence="8">NC_groundwater_1586_Pr3_B-0.1um_66_15</strain>
    </source>
</reference>
<feature type="binding site" evidence="6">
    <location>
        <begin position="151"/>
        <end position="152"/>
    </location>
    <ligand>
        <name>NAD(+)</name>
        <dbReference type="ChEBI" id="CHEBI:57540"/>
    </ligand>
</feature>
<evidence type="ECO:0000256" key="1">
    <source>
        <dbReference type="ARBA" id="ARBA00022679"/>
    </source>
</evidence>
<organism evidence="8 9">
    <name type="scientific">Devosia nanyangense</name>
    <dbReference type="NCBI Taxonomy" id="1228055"/>
    <lineage>
        <taxon>Bacteria</taxon>
        <taxon>Pseudomonadati</taxon>
        <taxon>Pseudomonadota</taxon>
        <taxon>Alphaproteobacteria</taxon>
        <taxon>Hyphomicrobiales</taxon>
        <taxon>Devosiaceae</taxon>
        <taxon>Devosia</taxon>
    </lineage>
</organism>
<dbReference type="SUPFAM" id="SSF111331">
    <property type="entry name" value="NAD kinase/diacylglycerol kinase-like"/>
    <property type="match status" value="1"/>
</dbReference>
<dbReference type="Proteomes" id="UP000782610">
    <property type="component" value="Unassembled WGS sequence"/>
</dbReference>
<dbReference type="InterPro" id="IPR017438">
    <property type="entry name" value="ATP-NAD_kinase_N"/>
</dbReference>
<dbReference type="GO" id="GO:0019674">
    <property type="term" value="P:NAD+ metabolic process"/>
    <property type="evidence" value="ECO:0007669"/>
    <property type="project" value="InterPro"/>
</dbReference>
<feature type="binding site" evidence="6">
    <location>
        <begin position="192"/>
        <end position="197"/>
    </location>
    <ligand>
        <name>NAD(+)</name>
        <dbReference type="ChEBI" id="CHEBI:57540"/>
    </ligand>
</feature>
<keyword evidence="2 6" id="KW-0418">Kinase</keyword>
<protein>
    <recommendedName>
        <fullName evidence="6">NAD kinase</fullName>
        <ecNumber evidence="6">2.7.1.23</ecNumber>
    </recommendedName>
    <alternativeName>
        <fullName evidence="6">ATP-dependent NAD kinase</fullName>
    </alternativeName>
</protein>
<comment type="cofactor">
    <cofactor evidence="6">
        <name>a divalent metal cation</name>
        <dbReference type="ChEBI" id="CHEBI:60240"/>
    </cofactor>
</comment>
<evidence type="ECO:0000256" key="2">
    <source>
        <dbReference type="ARBA" id="ARBA00022777"/>
    </source>
</evidence>
<dbReference type="HAMAP" id="MF_00361">
    <property type="entry name" value="NAD_kinase"/>
    <property type="match status" value="1"/>
</dbReference>
<dbReference type="InterPro" id="IPR002504">
    <property type="entry name" value="NADK"/>
</dbReference>
<comment type="caution">
    <text evidence="8">The sequence shown here is derived from an EMBL/GenBank/DDBJ whole genome shotgun (WGS) entry which is preliminary data.</text>
</comment>
<proteinExistence type="inferred from homology"/>
<dbReference type="InterPro" id="IPR016064">
    <property type="entry name" value="NAD/diacylglycerol_kinase_sf"/>
</dbReference>
<dbReference type="PANTHER" id="PTHR20275">
    <property type="entry name" value="NAD KINASE"/>
    <property type="match status" value="1"/>
</dbReference>
<dbReference type="AlphaFoldDB" id="A0A933NWX7"/>
<gene>
    <name evidence="6" type="primary">nadK</name>
    <name evidence="8" type="ORF">HY834_01630</name>
</gene>